<evidence type="ECO:0000313" key="2">
    <source>
        <dbReference type="EMBL" id="CAK0802385.1"/>
    </source>
</evidence>
<feature type="compositionally biased region" description="Low complexity" evidence="1">
    <location>
        <begin position="18"/>
        <end position="27"/>
    </location>
</feature>
<organism evidence="2 3">
    <name type="scientific">Prorocentrum cordatum</name>
    <dbReference type="NCBI Taxonomy" id="2364126"/>
    <lineage>
        <taxon>Eukaryota</taxon>
        <taxon>Sar</taxon>
        <taxon>Alveolata</taxon>
        <taxon>Dinophyceae</taxon>
        <taxon>Prorocentrales</taxon>
        <taxon>Prorocentraceae</taxon>
        <taxon>Prorocentrum</taxon>
    </lineage>
</organism>
<feature type="region of interest" description="Disordered" evidence="1">
    <location>
        <begin position="1"/>
        <end position="27"/>
    </location>
</feature>
<name>A0ABN9Q994_9DINO</name>
<feature type="region of interest" description="Disordered" evidence="1">
    <location>
        <begin position="44"/>
        <end position="100"/>
    </location>
</feature>
<proteinExistence type="predicted"/>
<comment type="caution">
    <text evidence="2">The sequence shown here is derived from an EMBL/GenBank/DDBJ whole genome shotgun (WGS) entry which is preliminary data.</text>
</comment>
<accession>A0ABN9Q994</accession>
<sequence length="100" mass="10732">SPKSRSLRTEDGGRGEPRAAPAGASRACSELGVVAAAGTEAVTRVRGGGGQGPAENEGHDEEQERRRRTRRGNDERERLRKPKTASQRQEALGVAVWAEK</sequence>
<feature type="compositionally biased region" description="Basic and acidic residues" evidence="1">
    <location>
        <begin position="7"/>
        <end position="17"/>
    </location>
</feature>
<keyword evidence="3" id="KW-1185">Reference proteome</keyword>
<dbReference type="Proteomes" id="UP001189429">
    <property type="component" value="Unassembled WGS sequence"/>
</dbReference>
<evidence type="ECO:0000256" key="1">
    <source>
        <dbReference type="SAM" id="MobiDB-lite"/>
    </source>
</evidence>
<dbReference type="EMBL" id="CAUYUJ010002785">
    <property type="protein sequence ID" value="CAK0802385.1"/>
    <property type="molecule type" value="Genomic_DNA"/>
</dbReference>
<feature type="non-terminal residue" evidence="2">
    <location>
        <position position="1"/>
    </location>
</feature>
<reference evidence="2" key="1">
    <citation type="submission" date="2023-10" db="EMBL/GenBank/DDBJ databases">
        <authorList>
            <person name="Chen Y."/>
            <person name="Shah S."/>
            <person name="Dougan E. K."/>
            <person name="Thang M."/>
            <person name="Chan C."/>
        </authorList>
    </citation>
    <scope>NUCLEOTIDE SEQUENCE [LARGE SCALE GENOMIC DNA]</scope>
</reference>
<gene>
    <name evidence="2" type="ORF">PCOR1329_LOCUS9922</name>
</gene>
<evidence type="ECO:0000313" key="3">
    <source>
        <dbReference type="Proteomes" id="UP001189429"/>
    </source>
</evidence>
<protein>
    <submittedName>
        <fullName evidence="2">Uncharacterized protein</fullName>
    </submittedName>
</protein>